<dbReference type="AlphaFoldDB" id="D8RSL1"/>
<dbReference type="KEGG" id="smo:SELMODRAFT_414388"/>
<dbReference type="Proteomes" id="UP000001514">
    <property type="component" value="Unassembled WGS sequence"/>
</dbReference>
<evidence type="ECO:0000256" key="1">
    <source>
        <dbReference type="SAM" id="MobiDB-lite"/>
    </source>
</evidence>
<feature type="region of interest" description="Disordered" evidence="1">
    <location>
        <begin position="143"/>
        <end position="164"/>
    </location>
</feature>
<dbReference type="HOGENOM" id="CLU_1079268_0_0_1"/>
<organism evidence="3">
    <name type="scientific">Selaginella moellendorffii</name>
    <name type="common">Spikemoss</name>
    <dbReference type="NCBI Taxonomy" id="88036"/>
    <lineage>
        <taxon>Eukaryota</taxon>
        <taxon>Viridiplantae</taxon>
        <taxon>Streptophyta</taxon>
        <taxon>Embryophyta</taxon>
        <taxon>Tracheophyta</taxon>
        <taxon>Lycopodiopsida</taxon>
        <taxon>Selaginellales</taxon>
        <taxon>Selaginellaceae</taxon>
        <taxon>Selaginella</taxon>
    </lineage>
</organism>
<keyword evidence="3" id="KW-1185">Reference proteome</keyword>
<protein>
    <submittedName>
        <fullName evidence="2">Uncharacterized protein</fullName>
    </submittedName>
</protein>
<sequence length="258" mass="28675">MAFSPGPLLDIRHTSLLFSCAWMYQQGLLSLWNHRSFFLHVEYLGTVANPKIWNVSLEAPASKLELYQILVPVDENVTGNRKTKKTGDLEDGIGSDISMTMIEKEIKNRLGEEEISIHSQSVTNEIREFVLADGAPGDDVDARQHGGKVRGKSAVHPSALPSSLQTHTQRVKLHTEYSLLPCPSLIPILEKCCVPARPQRIQIQIRGSPQELRWIESSVDDLAAHEKDRLKQPLSRTNLGIWSPVTRACPGNSLITGS</sequence>
<dbReference type="EMBL" id="GL377588">
    <property type="protein sequence ID" value="EFJ25088.1"/>
    <property type="molecule type" value="Genomic_DNA"/>
</dbReference>
<proteinExistence type="predicted"/>
<reference evidence="2 3" key="1">
    <citation type="journal article" date="2011" name="Science">
        <title>The Selaginella genome identifies genetic changes associated with the evolution of vascular plants.</title>
        <authorList>
            <person name="Banks J.A."/>
            <person name="Nishiyama T."/>
            <person name="Hasebe M."/>
            <person name="Bowman J.L."/>
            <person name="Gribskov M."/>
            <person name="dePamphilis C."/>
            <person name="Albert V.A."/>
            <person name="Aono N."/>
            <person name="Aoyama T."/>
            <person name="Ambrose B.A."/>
            <person name="Ashton N.W."/>
            <person name="Axtell M.J."/>
            <person name="Barker E."/>
            <person name="Barker M.S."/>
            <person name="Bennetzen J.L."/>
            <person name="Bonawitz N.D."/>
            <person name="Chapple C."/>
            <person name="Cheng C."/>
            <person name="Correa L.G."/>
            <person name="Dacre M."/>
            <person name="DeBarry J."/>
            <person name="Dreyer I."/>
            <person name="Elias M."/>
            <person name="Engstrom E.M."/>
            <person name="Estelle M."/>
            <person name="Feng L."/>
            <person name="Finet C."/>
            <person name="Floyd S.K."/>
            <person name="Frommer W.B."/>
            <person name="Fujita T."/>
            <person name="Gramzow L."/>
            <person name="Gutensohn M."/>
            <person name="Harholt J."/>
            <person name="Hattori M."/>
            <person name="Heyl A."/>
            <person name="Hirai T."/>
            <person name="Hiwatashi Y."/>
            <person name="Ishikawa M."/>
            <person name="Iwata M."/>
            <person name="Karol K.G."/>
            <person name="Koehler B."/>
            <person name="Kolukisaoglu U."/>
            <person name="Kubo M."/>
            <person name="Kurata T."/>
            <person name="Lalonde S."/>
            <person name="Li K."/>
            <person name="Li Y."/>
            <person name="Litt A."/>
            <person name="Lyons E."/>
            <person name="Manning G."/>
            <person name="Maruyama T."/>
            <person name="Michael T.P."/>
            <person name="Mikami K."/>
            <person name="Miyazaki S."/>
            <person name="Morinaga S."/>
            <person name="Murata T."/>
            <person name="Mueller-Roeber B."/>
            <person name="Nelson D.R."/>
            <person name="Obara M."/>
            <person name="Oguri Y."/>
            <person name="Olmstead R.G."/>
            <person name="Onodera N."/>
            <person name="Petersen B.L."/>
            <person name="Pils B."/>
            <person name="Prigge M."/>
            <person name="Rensing S.A."/>
            <person name="Riano-Pachon D.M."/>
            <person name="Roberts A.W."/>
            <person name="Sato Y."/>
            <person name="Scheller H.V."/>
            <person name="Schulz B."/>
            <person name="Schulz C."/>
            <person name="Shakirov E.V."/>
            <person name="Shibagaki N."/>
            <person name="Shinohara N."/>
            <person name="Shippen D.E."/>
            <person name="Soerensen I."/>
            <person name="Sotooka R."/>
            <person name="Sugimoto N."/>
            <person name="Sugita M."/>
            <person name="Sumikawa N."/>
            <person name="Tanurdzic M."/>
            <person name="Theissen G."/>
            <person name="Ulvskov P."/>
            <person name="Wakazuki S."/>
            <person name="Weng J.K."/>
            <person name="Willats W.W."/>
            <person name="Wipf D."/>
            <person name="Wolf P.G."/>
            <person name="Yang L."/>
            <person name="Zimmer A.D."/>
            <person name="Zhu Q."/>
            <person name="Mitros T."/>
            <person name="Hellsten U."/>
            <person name="Loque D."/>
            <person name="Otillar R."/>
            <person name="Salamov A."/>
            <person name="Schmutz J."/>
            <person name="Shapiro H."/>
            <person name="Lindquist E."/>
            <person name="Lucas S."/>
            <person name="Rokhsar D."/>
            <person name="Grigoriev I.V."/>
        </authorList>
    </citation>
    <scope>NUCLEOTIDE SEQUENCE [LARGE SCALE GENOMIC DNA]</scope>
</reference>
<name>D8RSL1_SELML</name>
<gene>
    <name evidence="2" type="ORF">SELMODRAFT_414388</name>
</gene>
<evidence type="ECO:0000313" key="2">
    <source>
        <dbReference type="EMBL" id="EFJ25088.1"/>
    </source>
</evidence>
<dbReference type="InParanoid" id="D8RSL1"/>
<evidence type="ECO:0000313" key="3">
    <source>
        <dbReference type="Proteomes" id="UP000001514"/>
    </source>
</evidence>
<dbReference type="Gramene" id="EFJ25088">
    <property type="protein sequence ID" value="EFJ25088"/>
    <property type="gene ID" value="SELMODRAFT_414388"/>
</dbReference>
<accession>D8RSL1</accession>